<dbReference type="InterPro" id="IPR003313">
    <property type="entry name" value="AraC-bd"/>
</dbReference>
<accession>A0A179DQW3</accession>
<keyword evidence="3" id="KW-0804">Transcription</keyword>
<dbReference type="Gene3D" id="2.60.120.10">
    <property type="entry name" value="Jelly Rolls"/>
    <property type="match status" value="1"/>
</dbReference>
<protein>
    <recommendedName>
        <fullName evidence="4">HTH araC/xylS-type domain-containing protein</fullName>
    </recommendedName>
</protein>
<dbReference type="SUPFAM" id="SSF46689">
    <property type="entry name" value="Homeodomain-like"/>
    <property type="match status" value="1"/>
</dbReference>
<evidence type="ECO:0000313" key="5">
    <source>
        <dbReference type="EMBL" id="OAQ43487.1"/>
    </source>
</evidence>
<dbReference type="Pfam" id="PF12833">
    <property type="entry name" value="HTH_18"/>
    <property type="match status" value="1"/>
</dbReference>
<dbReference type="Gene3D" id="1.10.10.60">
    <property type="entry name" value="Homeodomain-like"/>
    <property type="match status" value="1"/>
</dbReference>
<dbReference type="SUPFAM" id="SSF51215">
    <property type="entry name" value="Regulatory protein AraC"/>
    <property type="match status" value="1"/>
</dbReference>
<gene>
    <name evidence="5" type="ORF">A5893_17260</name>
</gene>
<feature type="domain" description="HTH araC/xylS-type" evidence="4">
    <location>
        <begin position="167"/>
        <end position="265"/>
    </location>
</feature>
<dbReference type="PROSITE" id="PS01124">
    <property type="entry name" value="HTH_ARAC_FAMILY_2"/>
    <property type="match status" value="1"/>
</dbReference>
<dbReference type="GO" id="GO:0003700">
    <property type="term" value="F:DNA-binding transcription factor activity"/>
    <property type="evidence" value="ECO:0007669"/>
    <property type="project" value="InterPro"/>
</dbReference>
<proteinExistence type="predicted"/>
<dbReference type="InterPro" id="IPR009057">
    <property type="entry name" value="Homeodomain-like_sf"/>
</dbReference>
<dbReference type="STRING" id="1826909.A5893_17260"/>
<evidence type="ECO:0000259" key="4">
    <source>
        <dbReference type="PROSITE" id="PS01124"/>
    </source>
</evidence>
<evidence type="ECO:0000256" key="1">
    <source>
        <dbReference type="ARBA" id="ARBA00023015"/>
    </source>
</evidence>
<evidence type="ECO:0000256" key="3">
    <source>
        <dbReference type="ARBA" id="ARBA00023163"/>
    </source>
</evidence>
<organism evidence="5 6">
    <name type="scientific">Pedobacter psychrophilus</name>
    <dbReference type="NCBI Taxonomy" id="1826909"/>
    <lineage>
        <taxon>Bacteria</taxon>
        <taxon>Pseudomonadati</taxon>
        <taxon>Bacteroidota</taxon>
        <taxon>Sphingobacteriia</taxon>
        <taxon>Sphingobacteriales</taxon>
        <taxon>Sphingobacteriaceae</taxon>
        <taxon>Pedobacter</taxon>
    </lineage>
</organism>
<dbReference type="PANTHER" id="PTHR43280">
    <property type="entry name" value="ARAC-FAMILY TRANSCRIPTIONAL REGULATOR"/>
    <property type="match status" value="1"/>
</dbReference>
<name>A0A179DQW3_9SPHI</name>
<reference evidence="5 6" key="1">
    <citation type="submission" date="2016-04" db="EMBL/GenBank/DDBJ databases">
        <authorList>
            <person name="Evans L.H."/>
            <person name="Alamgir A."/>
            <person name="Owens N."/>
            <person name="Weber N.D."/>
            <person name="Virtaneva K."/>
            <person name="Barbian K."/>
            <person name="Babar A."/>
            <person name="Rosenke K."/>
        </authorList>
    </citation>
    <scope>NUCLEOTIDE SEQUENCE [LARGE SCALE GENOMIC DNA]</scope>
    <source>
        <strain evidence="5 6">CCM 8644</strain>
    </source>
</reference>
<sequence>MKENAIKYFSIDYKANNNGFVSRPHFHKHYEIFYFEKGNASHFIDFEEYPITDNSFFLVSYNQIHYITAKPDTHNFGYAISLDREIFDLFENDLTNLFGKFSKSPAFYLERKELFTTLFEEIKTELEGKRQKSNELVFGFIKILLTHIWREERDTKKKKTQSGSVFANFLQLIEDNFIKIKSVQEYAKMLSITTKQLNRICKEISTQTALSAIHERINLEAKRKLFYSENQIKDICYDLGFEDASHFNNFFKKMNSKTPTEFRKEMSQIFN</sequence>
<dbReference type="GO" id="GO:0043565">
    <property type="term" value="F:sequence-specific DNA binding"/>
    <property type="evidence" value="ECO:0007669"/>
    <property type="project" value="InterPro"/>
</dbReference>
<dbReference type="EMBL" id="LWHJ01000005">
    <property type="protein sequence ID" value="OAQ43487.1"/>
    <property type="molecule type" value="Genomic_DNA"/>
</dbReference>
<evidence type="ECO:0000313" key="6">
    <source>
        <dbReference type="Proteomes" id="UP000078459"/>
    </source>
</evidence>
<dbReference type="InterPro" id="IPR037923">
    <property type="entry name" value="HTH-like"/>
</dbReference>
<dbReference type="SMART" id="SM00342">
    <property type="entry name" value="HTH_ARAC"/>
    <property type="match status" value="1"/>
</dbReference>
<keyword evidence="2" id="KW-0238">DNA-binding</keyword>
<dbReference type="OrthoDB" id="2585681at2"/>
<dbReference type="Proteomes" id="UP000078459">
    <property type="component" value="Unassembled WGS sequence"/>
</dbReference>
<dbReference type="Pfam" id="PF02311">
    <property type="entry name" value="AraC_binding"/>
    <property type="match status" value="1"/>
</dbReference>
<comment type="caution">
    <text evidence="5">The sequence shown here is derived from an EMBL/GenBank/DDBJ whole genome shotgun (WGS) entry which is preliminary data.</text>
</comment>
<keyword evidence="1" id="KW-0805">Transcription regulation</keyword>
<dbReference type="PANTHER" id="PTHR43280:SF32">
    <property type="entry name" value="TRANSCRIPTIONAL REGULATORY PROTEIN"/>
    <property type="match status" value="1"/>
</dbReference>
<dbReference type="InterPro" id="IPR018060">
    <property type="entry name" value="HTH_AraC"/>
</dbReference>
<dbReference type="InterPro" id="IPR014710">
    <property type="entry name" value="RmlC-like_jellyroll"/>
</dbReference>
<reference evidence="5 6" key="2">
    <citation type="submission" date="2016-06" db="EMBL/GenBank/DDBJ databases">
        <title>Pedobacter psychrophilus sp. nov., isolated from Antarctic fragmentary rock.</title>
        <authorList>
            <person name="Svec P."/>
        </authorList>
    </citation>
    <scope>NUCLEOTIDE SEQUENCE [LARGE SCALE GENOMIC DNA]</scope>
    <source>
        <strain evidence="5 6">CCM 8644</strain>
    </source>
</reference>
<evidence type="ECO:0000256" key="2">
    <source>
        <dbReference type="ARBA" id="ARBA00023125"/>
    </source>
</evidence>
<dbReference type="RefSeq" id="WP_068820553.1">
    <property type="nucleotide sequence ID" value="NZ_LWHJ01000005.1"/>
</dbReference>
<dbReference type="AlphaFoldDB" id="A0A179DQW3"/>
<keyword evidence="6" id="KW-1185">Reference proteome</keyword>